<keyword evidence="2" id="KW-1185">Reference proteome</keyword>
<dbReference type="RefSeq" id="WP_239797000.1">
    <property type="nucleotide sequence ID" value="NZ_OU912926.1"/>
</dbReference>
<reference evidence="1 2" key="1">
    <citation type="submission" date="2021-10" db="EMBL/GenBank/DDBJ databases">
        <authorList>
            <person name="Koch H."/>
        </authorList>
    </citation>
    <scope>NUCLEOTIDE SEQUENCE [LARGE SCALE GENOMIC DNA]</scope>
    <source>
        <strain evidence="1">6680</strain>
    </source>
</reference>
<accession>A0ABN8AKB0</accession>
<organism evidence="1 2">
    <name type="scientific">Candidatus Nitrotoga arctica</name>
    <dbReference type="NCBI Taxonomy" id="453162"/>
    <lineage>
        <taxon>Bacteria</taxon>
        <taxon>Pseudomonadati</taxon>
        <taxon>Pseudomonadota</taxon>
        <taxon>Betaproteobacteria</taxon>
        <taxon>Nitrosomonadales</taxon>
        <taxon>Gallionellaceae</taxon>
        <taxon>Candidatus Nitrotoga</taxon>
    </lineage>
</organism>
<dbReference type="EMBL" id="OU912926">
    <property type="protein sequence ID" value="CAG9933174.1"/>
    <property type="molecule type" value="Genomic_DNA"/>
</dbReference>
<evidence type="ECO:0000313" key="1">
    <source>
        <dbReference type="EMBL" id="CAG9933174.1"/>
    </source>
</evidence>
<evidence type="ECO:0000313" key="2">
    <source>
        <dbReference type="Proteomes" id="UP000839052"/>
    </source>
</evidence>
<dbReference type="Proteomes" id="UP000839052">
    <property type="component" value="Chromosome"/>
</dbReference>
<proteinExistence type="predicted"/>
<sequence length="173" mass="20305">MNDLENKIMIFNDEGGWFPDFVDNDETDELETYVHEALNRIPNRVERRIKQRKYLDKNGKLKIESRKMLCESEDLCTYFAGKFTISSEALEASLKSYFKTGSFKVFLDSIKQSMSDLDKLGHMYEKYWGIISPISLYLREIGMDILKSKTPILKFFVNQLKKTICVVEIIQIF</sequence>
<protein>
    <submittedName>
        <fullName evidence="1">Uncharacterized protein</fullName>
    </submittedName>
</protein>
<name>A0ABN8AKB0_9PROT</name>
<gene>
    <name evidence="1" type="ORF">NTG6680_1925</name>
</gene>